<evidence type="ECO:0000313" key="3">
    <source>
        <dbReference type="Proteomes" id="UP000189818"/>
    </source>
</evidence>
<dbReference type="InterPro" id="IPR018754">
    <property type="entry name" value="RovC-like_DNA-bd"/>
</dbReference>
<evidence type="ECO:0000259" key="1">
    <source>
        <dbReference type="Pfam" id="PF10074"/>
    </source>
</evidence>
<keyword evidence="3" id="KW-1185">Reference proteome</keyword>
<gene>
    <name evidence="2" type="ORF">SAMN06295920_104199</name>
</gene>
<dbReference type="AlphaFoldDB" id="A0A1T5CP70"/>
<dbReference type="STRING" id="439228.SAMN06295920_104199"/>
<name>A0A1T5CP70_9SPHN</name>
<organism evidence="2 3">
    <name type="scientific">Rhizorhabdus histidinilytica</name>
    <dbReference type="NCBI Taxonomy" id="439228"/>
    <lineage>
        <taxon>Bacteria</taxon>
        <taxon>Pseudomonadati</taxon>
        <taxon>Pseudomonadota</taxon>
        <taxon>Alphaproteobacteria</taxon>
        <taxon>Sphingomonadales</taxon>
        <taxon>Sphingomonadaceae</taxon>
        <taxon>Rhizorhabdus</taxon>
    </lineage>
</organism>
<dbReference type="Proteomes" id="UP000189818">
    <property type="component" value="Unassembled WGS sequence"/>
</dbReference>
<dbReference type="Pfam" id="PF10074">
    <property type="entry name" value="RovC_DNA-bd"/>
    <property type="match status" value="1"/>
</dbReference>
<proteinExistence type="predicted"/>
<reference evidence="3" key="1">
    <citation type="submission" date="2017-02" db="EMBL/GenBank/DDBJ databases">
        <authorList>
            <person name="Varghese N."/>
            <person name="Submissions S."/>
        </authorList>
    </citation>
    <scope>NUCLEOTIDE SEQUENCE [LARGE SCALE GENOMIC DNA]</scope>
    <source>
        <strain evidence="3">UM2</strain>
    </source>
</reference>
<sequence length="191" mass="21135">MDPQVPPSEARIVWQPADDTSAVFLGPAPASLVADTDPQPTFDAACRIGGDDEDVLLYDLGDGQRIQLVIETATPVDRPLAAVIPLGRDGFDRVQSLRRLLATLHGRAIPPDTRLTAQQRLRLRKMLQCFDGYRDGATQREIAQVVFHIAGLDRQAWQDASARHAIKTLLRDARAMIAGGYRALLRHRRPD</sequence>
<evidence type="ECO:0000313" key="2">
    <source>
        <dbReference type="EMBL" id="SKB61214.1"/>
    </source>
</evidence>
<accession>A0A1T5CP70</accession>
<protein>
    <recommendedName>
        <fullName evidence="1">T6SS Transcription factor RovC-like DNA binding domain-containing protein</fullName>
    </recommendedName>
</protein>
<feature type="domain" description="T6SS Transcription factor RovC-like DNA binding" evidence="1">
    <location>
        <begin position="83"/>
        <end position="186"/>
    </location>
</feature>
<dbReference type="RefSeq" id="WP_217699576.1">
    <property type="nucleotide sequence ID" value="NZ_FUYM01000004.1"/>
</dbReference>
<dbReference type="EMBL" id="FUYM01000004">
    <property type="protein sequence ID" value="SKB61214.1"/>
    <property type="molecule type" value="Genomic_DNA"/>
</dbReference>